<dbReference type="PROSITE" id="PS50089">
    <property type="entry name" value="ZF_RING_2"/>
    <property type="match status" value="1"/>
</dbReference>
<dbReference type="PANTHER" id="PTHR25462:SF291">
    <property type="entry name" value="E3 UBIQUITIN-PROTEIN LIGASE TRIM45"/>
    <property type="match status" value="1"/>
</dbReference>
<keyword evidence="3" id="KW-0677">Repeat</keyword>
<dbReference type="SMART" id="SM00336">
    <property type="entry name" value="BBOX"/>
    <property type="match status" value="2"/>
</dbReference>
<dbReference type="SUPFAM" id="SSF57850">
    <property type="entry name" value="RING/U-box"/>
    <property type="match status" value="1"/>
</dbReference>
<dbReference type="InterPro" id="IPR013783">
    <property type="entry name" value="Ig-like_fold"/>
</dbReference>
<feature type="domain" description="B box-type" evidence="10">
    <location>
        <begin position="486"/>
        <end position="533"/>
    </location>
</feature>
<feature type="region of interest" description="Disordered" evidence="8">
    <location>
        <begin position="257"/>
        <end position="320"/>
    </location>
</feature>
<evidence type="ECO:0000259" key="10">
    <source>
        <dbReference type="PROSITE" id="PS50119"/>
    </source>
</evidence>
<name>B4MVX4_DROWI</name>
<dbReference type="AlphaFoldDB" id="B4MVX4"/>
<dbReference type="InterPro" id="IPR047153">
    <property type="entry name" value="TRIM45/56/19-like"/>
</dbReference>
<dbReference type="CDD" id="cd19756">
    <property type="entry name" value="Bbox2"/>
    <property type="match status" value="1"/>
</dbReference>
<keyword evidence="12" id="KW-1185">Reference proteome</keyword>
<organism evidence="11 12">
    <name type="scientific">Drosophila willistoni</name>
    <name type="common">Fruit fly</name>
    <dbReference type="NCBI Taxonomy" id="7260"/>
    <lineage>
        <taxon>Eukaryota</taxon>
        <taxon>Metazoa</taxon>
        <taxon>Ecdysozoa</taxon>
        <taxon>Arthropoda</taxon>
        <taxon>Hexapoda</taxon>
        <taxon>Insecta</taxon>
        <taxon>Pterygota</taxon>
        <taxon>Neoptera</taxon>
        <taxon>Endopterygota</taxon>
        <taxon>Diptera</taxon>
        <taxon>Brachycera</taxon>
        <taxon>Muscomorpha</taxon>
        <taxon>Ephydroidea</taxon>
        <taxon>Drosophilidae</taxon>
        <taxon>Drosophila</taxon>
        <taxon>Sophophora</taxon>
    </lineage>
</organism>
<proteinExistence type="inferred from homology"/>
<dbReference type="InterPro" id="IPR017907">
    <property type="entry name" value="Znf_RING_CS"/>
</dbReference>
<dbReference type="InterPro" id="IPR017868">
    <property type="entry name" value="Filamin/ABP280_repeat-like"/>
</dbReference>
<feature type="region of interest" description="Disordered" evidence="8">
    <location>
        <begin position="161"/>
        <end position="187"/>
    </location>
</feature>
<evidence type="ECO:0000313" key="12">
    <source>
        <dbReference type="Proteomes" id="UP000007798"/>
    </source>
</evidence>
<comment type="similarity">
    <text evidence="1">Belongs to the TRIM/RBCC family.</text>
</comment>
<feature type="region of interest" description="Disordered" evidence="8">
    <location>
        <begin position="79"/>
        <end position="102"/>
    </location>
</feature>
<dbReference type="Gene3D" id="3.30.40.10">
    <property type="entry name" value="Zinc/RING finger domain, C3HC4 (zinc finger)"/>
    <property type="match status" value="1"/>
</dbReference>
<accession>B4MVX4</accession>
<dbReference type="FunCoup" id="B4MVX4">
    <property type="interactions" value="10"/>
</dbReference>
<feature type="compositionally biased region" description="Basic and acidic residues" evidence="8">
    <location>
        <begin position="79"/>
        <end position="91"/>
    </location>
</feature>
<sequence length="936" mass="103701">MSENSNTGKQTKFIFRRKSSLGANKKTNAINYEQMKFSNDGPMQVAMADGHSFKAIPNTDGHDGKLLLKLSTSKISLRKSGEQEKKAKQLKADSQSDAGRRKSAPQIFNFSIAPKLEALLMKEPQSIPKLPGFEPQRNNTTVTTSRSRSLGLALALDEAKVMDSNSEASSSSLAGAEGDGLSTSPESLLDHILSGASSMSVQSSSNSSQASNATVAQLKESLHPKRFLSLKSSPEVRVLPPTPDTGSQPKLEVATPRLLLLPPGNPSTNPPVSSLDLYDYQTDASSPARSRTPSPINSPQASPLPSPSPSITLRPSTPPESFLTSFPDDLKCAICMDVFTEPRTLNCLHSFCLQCLANENFKEEIITWVQNPRLEDRSNYSLRSEIGSVSGSSAELATISPARQRGSSFSLRRKKSMDRLVLRSKSESKRSTASSRSFLNETRSIRCHICSTSTDLPLGGVRLLPQNYLLVRRIEALRLQAGDDVISKVWCSLCSDEISATYHCITCTLNLCTLCKEAHERQRSTANHRMRSILELRRARKQKQQQLGLGDSSKLVLKCGLHTSFEMKAFCVPCKQLACPDCLVLLHKGHRHENIPRAIGHQGKLLREATEQTRPLCQYAEHSIERLNEIARGINGRCDDIQTQVDRYMQGYFEALESHRRTLIQQINRARESKVEIILKQQLDLEKRTQQALEAVRFSQELLEVGADVEILSFVSILMKRLEFCQQFKPPVDPKISDSLHFLPKIRAPGTKDQHDIPLYGIITMQVVEPSLCTLQWEGFSQLRLHKKADLLLHSRDADGVSLCHGGLEINCMIKYKDSNNKFLPIDVSDHRDGTYSITFIPDAQGSLILTITINERPIRGSPFTFQARQVRPHAGIYHCCSFCSGKGKCSCEGRMPGHNGCGHGHTGHPGRRHWSCCGNVLENSECTVANKLLNA</sequence>
<feature type="compositionally biased region" description="Low complexity" evidence="8">
    <location>
        <begin position="284"/>
        <end position="301"/>
    </location>
</feature>
<dbReference type="HOGENOM" id="CLU_013137_14_8_1"/>
<feature type="domain" description="B box-type" evidence="10">
    <location>
        <begin position="554"/>
        <end position="597"/>
    </location>
</feature>
<feature type="compositionally biased region" description="Low complexity" evidence="8">
    <location>
        <begin position="163"/>
        <end position="182"/>
    </location>
</feature>
<dbReference type="SMART" id="SM00184">
    <property type="entry name" value="RING"/>
    <property type="match status" value="1"/>
</dbReference>
<keyword evidence="4 6" id="KW-0863">Zinc-finger</keyword>
<dbReference type="InterPro" id="IPR013083">
    <property type="entry name" value="Znf_RING/FYVE/PHD"/>
</dbReference>
<feature type="compositionally biased region" description="Low complexity" evidence="8">
    <location>
        <begin position="137"/>
        <end position="149"/>
    </location>
</feature>
<dbReference type="PROSITE" id="PS50194">
    <property type="entry name" value="FILAMIN_REPEAT"/>
    <property type="match status" value="1"/>
</dbReference>
<dbReference type="Pfam" id="PF13445">
    <property type="entry name" value="zf-RING_UBOX"/>
    <property type="match status" value="1"/>
</dbReference>
<dbReference type="InterPro" id="IPR027370">
    <property type="entry name" value="Znf-RING_euk"/>
</dbReference>
<dbReference type="OrthoDB" id="264520at2759"/>
<dbReference type="PANTHER" id="PTHR25462">
    <property type="entry name" value="BONUS, ISOFORM C-RELATED"/>
    <property type="match status" value="1"/>
</dbReference>
<dbReference type="STRING" id="7260.B4MVX4"/>
<gene>
    <name evidence="11" type="primary">Dwil\GK15157</name>
    <name evidence="11" type="ORF">Dwil_GK15157</name>
</gene>
<dbReference type="InterPro" id="IPR001298">
    <property type="entry name" value="Filamin/ABP280_rpt"/>
</dbReference>
<dbReference type="CDD" id="cd19809">
    <property type="entry name" value="Bbox1_TRIM45_C-X"/>
    <property type="match status" value="1"/>
</dbReference>
<keyword evidence="2" id="KW-0479">Metal-binding</keyword>
<dbReference type="InterPro" id="IPR014756">
    <property type="entry name" value="Ig_E-set"/>
</dbReference>
<evidence type="ECO:0000256" key="4">
    <source>
        <dbReference type="ARBA" id="ARBA00022771"/>
    </source>
</evidence>
<dbReference type="SMART" id="SM00557">
    <property type="entry name" value="IG_FLMN"/>
    <property type="match status" value="1"/>
</dbReference>
<dbReference type="InterPro" id="IPR001841">
    <property type="entry name" value="Znf_RING"/>
</dbReference>
<evidence type="ECO:0000256" key="7">
    <source>
        <dbReference type="PROSITE-ProRule" id="PRU00087"/>
    </source>
</evidence>
<dbReference type="SMR" id="B4MVX4"/>
<dbReference type="Proteomes" id="UP000007798">
    <property type="component" value="Unassembled WGS sequence"/>
</dbReference>
<dbReference type="InParanoid" id="B4MVX4"/>
<dbReference type="SUPFAM" id="SSF57845">
    <property type="entry name" value="B-box zinc-binding domain"/>
    <property type="match status" value="1"/>
</dbReference>
<dbReference type="Gene3D" id="3.30.160.60">
    <property type="entry name" value="Classic Zinc Finger"/>
    <property type="match status" value="1"/>
</dbReference>
<dbReference type="Pfam" id="PF00630">
    <property type="entry name" value="Filamin"/>
    <property type="match status" value="1"/>
</dbReference>
<dbReference type="GO" id="GO:0008270">
    <property type="term" value="F:zinc ion binding"/>
    <property type="evidence" value="ECO:0007669"/>
    <property type="project" value="UniProtKB-KW"/>
</dbReference>
<dbReference type="KEGG" id="dwi:6642872"/>
<dbReference type="SUPFAM" id="SSF81296">
    <property type="entry name" value="E set domains"/>
    <property type="match status" value="1"/>
</dbReference>
<feature type="region of interest" description="Disordered" evidence="8">
    <location>
        <begin position="127"/>
        <end position="149"/>
    </location>
</feature>
<evidence type="ECO:0008006" key="13">
    <source>
        <dbReference type="Google" id="ProtNLM"/>
    </source>
</evidence>
<evidence type="ECO:0000256" key="8">
    <source>
        <dbReference type="SAM" id="MobiDB-lite"/>
    </source>
</evidence>
<reference evidence="11 12" key="1">
    <citation type="journal article" date="2007" name="Nature">
        <title>Evolution of genes and genomes on the Drosophila phylogeny.</title>
        <authorList>
            <consortium name="Drosophila 12 Genomes Consortium"/>
            <person name="Clark A.G."/>
            <person name="Eisen M.B."/>
            <person name="Smith D.R."/>
            <person name="Bergman C.M."/>
            <person name="Oliver B."/>
            <person name="Markow T.A."/>
            <person name="Kaufman T.C."/>
            <person name="Kellis M."/>
            <person name="Gelbart W."/>
            <person name="Iyer V.N."/>
            <person name="Pollard D.A."/>
            <person name="Sackton T.B."/>
            <person name="Larracuente A.M."/>
            <person name="Singh N.D."/>
            <person name="Abad J.P."/>
            <person name="Abt D.N."/>
            <person name="Adryan B."/>
            <person name="Aguade M."/>
            <person name="Akashi H."/>
            <person name="Anderson W.W."/>
            <person name="Aquadro C.F."/>
            <person name="Ardell D.H."/>
            <person name="Arguello R."/>
            <person name="Artieri C.G."/>
            <person name="Barbash D.A."/>
            <person name="Barker D."/>
            <person name="Barsanti P."/>
            <person name="Batterham P."/>
            <person name="Batzoglou S."/>
            <person name="Begun D."/>
            <person name="Bhutkar A."/>
            <person name="Blanco E."/>
            <person name="Bosak S.A."/>
            <person name="Bradley R.K."/>
            <person name="Brand A.D."/>
            <person name="Brent M.R."/>
            <person name="Brooks A.N."/>
            <person name="Brown R.H."/>
            <person name="Butlin R.K."/>
            <person name="Caggese C."/>
            <person name="Calvi B.R."/>
            <person name="Bernardo de Carvalho A."/>
            <person name="Caspi A."/>
            <person name="Castrezana S."/>
            <person name="Celniker S.E."/>
            <person name="Chang J.L."/>
            <person name="Chapple C."/>
            <person name="Chatterji S."/>
            <person name="Chinwalla A."/>
            <person name="Civetta A."/>
            <person name="Clifton S.W."/>
            <person name="Comeron J.M."/>
            <person name="Costello J.C."/>
            <person name="Coyne J.A."/>
            <person name="Daub J."/>
            <person name="David R.G."/>
            <person name="Delcher A.L."/>
            <person name="Delehaunty K."/>
            <person name="Do C.B."/>
            <person name="Ebling H."/>
            <person name="Edwards K."/>
            <person name="Eickbush T."/>
            <person name="Evans J.D."/>
            <person name="Filipski A."/>
            <person name="Findeiss S."/>
            <person name="Freyhult E."/>
            <person name="Fulton L."/>
            <person name="Fulton R."/>
            <person name="Garcia A.C."/>
            <person name="Gardiner A."/>
            <person name="Garfield D.A."/>
            <person name="Garvin B.E."/>
            <person name="Gibson G."/>
            <person name="Gilbert D."/>
            <person name="Gnerre S."/>
            <person name="Godfrey J."/>
            <person name="Good R."/>
            <person name="Gotea V."/>
            <person name="Gravely B."/>
            <person name="Greenberg A.J."/>
            <person name="Griffiths-Jones S."/>
            <person name="Gross S."/>
            <person name="Guigo R."/>
            <person name="Gustafson E.A."/>
            <person name="Haerty W."/>
            <person name="Hahn M.W."/>
            <person name="Halligan D.L."/>
            <person name="Halpern A.L."/>
            <person name="Halter G.M."/>
            <person name="Han M.V."/>
            <person name="Heger A."/>
            <person name="Hillier L."/>
            <person name="Hinrichs A.S."/>
            <person name="Holmes I."/>
            <person name="Hoskins R.A."/>
            <person name="Hubisz M.J."/>
            <person name="Hultmark D."/>
            <person name="Huntley M.A."/>
            <person name="Jaffe D.B."/>
            <person name="Jagadeeshan S."/>
            <person name="Jeck W.R."/>
            <person name="Johnson J."/>
            <person name="Jones C.D."/>
            <person name="Jordan W.C."/>
            <person name="Karpen G.H."/>
            <person name="Kataoka E."/>
            <person name="Keightley P.D."/>
            <person name="Kheradpour P."/>
            <person name="Kirkness E.F."/>
            <person name="Koerich L.B."/>
            <person name="Kristiansen K."/>
            <person name="Kudrna D."/>
            <person name="Kulathinal R.J."/>
            <person name="Kumar S."/>
            <person name="Kwok R."/>
            <person name="Lander E."/>
            <person name="Langley C.H."/>
            <person name="Lapoint R."/>
            <person name="Lazzaro B.P."/>
            <person name="Lee S.J."/>
            <person name="Levesque L."/>
            <person name="Li R."/>
            <person name="Lin C.F."/>
            <person name="Lin M.F."/>
            <person name="Lindblad-Toh K."/>
            <person name="Llopart A."/>
            <person name="Long M."/>
            <person name="Low L."/>
            <person name="Lozovsky E."/>
            <person name="Lu J."/>
            <person name="Luo M."/>
            <person name="Machado C.A."/>
            <person name="Makalowski W."/>
            <person name="Marzo M."/>
            <person name="Matsuda M."/>
            <person name="Matzkin L."/>
            <person name="McAllister B."/>
            <person name="McBride C.S."/>
            <person name="McKernan B."/>
            <person name="McKernan K."/>
            <person name="Mendez-Lago M."/>
            <person name="Minx P."/>
            <person name="Mollenhauer M.U."/>
            <person name="Montooth K."/>
            <person name="Mount S.M."/>
            <person name="Mu X."/>
            <person name="Myers E."/>
            <person name="Negre B."/>
            <person name="Newfeld S."/>
            <person name="Nielsen R."/>
            <person name="Noor M.A."/>
            <person name="O'Grady P."/>
            <person name="Pachter L."/>
            <person name="Papaceit M."/>
            <person name="Parisi M.J."/>
            <person name="Parisi M."/>
            <person name="Parts L."/>
            <person name="Pedersen J.S."/>
            <person name="Pesole G."/>
            <person name="Phillippy A.M."/>
            <person name="Ponting C.P."/>
            <person name="Pop M."/>
            <person name="Porcelli D."/>
            <person name="Powell J.R."/>
            <person name="Prohaska S."/>
            <person name="Pruitt K."/>
            <person name="Puig M."/>
            <person name="Quesneville H."/>
            <person name="Ram K.R."/>
            <person name="Rand D."/>
            <person name="Rasmussen M.D."/>
            <person name="Reed L.K."/>
            <person name="Reenan R."/>
            <person name="Reily A."/>
            <person name="Remington K.A."/>
            <person name="Rieger T.T."/>
            <person name="Ritchie M.G."/>
            <person name="Robin C."/>
            <person name="Rogers Y.H."/>
            <person name="Rohde C."/>
            <person name="Rozas J."/>
            <person name="Rubenfield M.J."/>
            <person name="Ruiz A."/>
            <person name="Russo S."/>
            <person name="Salzberg S.L."/>
            <person name="Sanchez-Gracia A."/>
            <person name="Saranga D.J."/>
            <person name="Sato H."/>
            <person name="Schaeffer S.W."/>
            <person name="Schatz M.C."/>
            <person name="Schlenke T."/>
            <person name="Schwartz R."/>
            <person name="Segarra C."/>
            <person name="Singh R.S."/>
            <person name="Sirot L."/>
            <person name="Sirota M."/>
            <person name="Sisneros N.B."/>
            <person name="Smith C.D."/>
            <person name="Smith T.F."/>
            <person name="Spieth J."/>
            <person name="Stage D.E."/>
            <person name="Stark A."/>
            <person name="Stephan W."/>
            <person name="Strausberg R.L."/>
            <person name="Strempel S."/>
            <person name="Sturgill D."/>
            <person name="Sutton G."/>
            <person name="Sutton G.G."/>
            <person name="Tao W."/>
            <person name="Teichmann S."/>
            <person name="Tobari Y.N."/>
            <person name="Tomimura Y."/>
            <person name="Tsolas J.M."/>
            <person name="Valente V.L."/>
            <person name="Venter E."/>
            <person name="Venter J.C."/>
            <person name="Vicario S."/>
            <person name="Vieira F.G."/>
            <person name="Vilella A.J."/>
            <person name="Villasante A."/>
            <person name="Walenz B."/>
            <person name="Wang J."/>
            <person name="Wasserman M."/>
            <person name="Watts T."/>
            <person name="Wilson D."/>
            <person name="Wilson R.K."/>
            <person name="Wing R.A."/>
            <person name="Wolfner M.F."/>
            <person name="Wong A."/>
            <person name="Wong G.K."/>
            <person name="Wu C.I."/>
            <person name="Wu G."/>
            <person name="Yamamoto D."/>
            <person name="Yang H.P."/>
            <person name="Yang S.P."/>
            <person name="Yorke J.A."/>
            <person name="Yoshida K."/>
            <person name="Zdobnov E."/>
            <person name="Zhang P."/>
            <person name="Zhang Y."/>
            <person name="Zimin A.V."/>
            <person name="Baldwin J."/>
            <person name="Abdouelleil A."/>
            <person name="Abdulkadir J."/>
            <person name="Abebe A."/>
            <person name="Abera B."/>
            <person name="Abreu J."/>
            <person name="Acer S.C."/>
            <person name="Aftuck L."/>
            <person name="Alexander A."/>
            <person name="An P."/>
            <person name="Anderson E."/>
            <person name="Anderson S."/>
            <person name="Arachi H."/>
            <person name="Azer M."/>
            <person name="Bachantsang P."/>
            <person name="Barry A."/>
            <person name="Bayul T."/>
            <person name="Berlin A."/>
            <person name="Bessette D."/>
            <person name="Bloom T."/>
            <person name="Blye J."/>
            <person name="Boguslavskiy L."/>
            <person name="Bonnet C."/>
            <person name="Boukhgalter B."/>
            <person name="Bourzgui I."/>
            <person name="Brown A."/>
            <person name="Cahill P."/>
            <person name="Channer S."/>
            <person name="Cheshatsang Y."/>
            <person name="Chuda L."/>
            <person name="Citroen M."/>
            <person name="Collymore A."/>
            <person name="Cooke P."/>
            <person name="Costello M."/>
            <person name="D'Aco K."/>
            <person name="Daza R."/>
            <person name="De Haan G."/>
            <person name="DeGray S."/>
            <person name="DeMaso C."/>
            <person name="Dhargay N."/>
            <person name="Dooley K."/>
            <person name="Dooley E."/>
            <person name="Doricent M."/>
            <person name="Dorje P."/>
            <person name="Dorjee K."/>
            <person name="Dupes A."/>
            <person name="Elong R."/>
            <person name="Falk J."/>
            <person name="Farina A."/>
            <person name="Faro S."/>
            <person name="Ferguson D."/>
            <person name="Fisher S."/>
            <person name="Foley C.D."/>
            <person name="Franke A."/>
            <person name="Friedrich D."/>
            <person name="Gadbois L."/>
            <person name="Gearin G."/>
            <person name="Gearin C.R."/>
            <person name="Giannoukos G."/>
            <person name="Goode T."/>
            <person name="Graham J."/>
            <person name="Grandbois E."/>
            <person name="Grewal S."/>
            <person name="Gyaltsen K."/>
            <person name="Hafez N."/>
            <person name="Hagos B."/>
            <person name="Hall J."/>
            <person name="Henson C."/>
            <person name="Hollinger A."/>
            <person name="Honan T."/>
            <person name="Huard M.D."/>
            <person name="Hughes L."/>
            <person name="Hurhula B."/>
            <person name="Husby M.E."/>
            <person name="Kamat A."/>
            <person name="Kanga B."/>
            <person name="Kashin S."/>
            <person name="Khazanovich D."/>
            <person name="Kisner P."/>
            <person name="Lance K."/>
            <person name="Lara M."/>
            <person name="Lee W."/>
            <person name="Lennon N."/>
            <person name="Letendre F."/>
            <person name="LeVine R."/>
            <person name="Lipovsky A."/>
            <person name="Liu X."/>
            <person name="Liu J."/>
            <person name="Liu S."/>
            <person name="Lokyitsang T."/>
            <person name="Lokyitsang Y."/>
            <person name="Lubonja R."/>
            <person name="Lui A."/>
            <person name="MacDonald P."/>
            <person name="Magnisalis V."/>
            <person name="Maru K."/>
            <person name="Matthews C."/>
            <person name="McCusker W."/>
            <person name="McDonough S."/>
            <person name="Mehta T."/>
            <person name="Meldrim J."/>
            <person name="Meneus L."/>
            <person name="Mihai O."/>
            <person name="Mihalev A."/>
            <person name="Mihova T."/>
            <person name="Mittelman R."/>
            <person name="Mlenga V."/>
            <person name="Montmayeur A."/>
            <person name="Mulrain L."/>
            <person name="Navidi A."/>
            <person name="Naylor J."/>
            <person name="Negash T."/>
            <person name="Nguyen T."/>
            <person name="Nguyen N."/>
            <person name="Nicol R."/>
            <person name="Norbu C."/>
            <person name="Norbu N."/>
            <person name="Novod N."/>
            <person name="O'Neill B."/>
            <person name="Osman S."/>
            <person name="Markiewicz E."/>
            <person name="Oyono O.L."/>
            <person name="Patti C."/>
            <person name="Phunkhang P."/>
            <person name="Pierre F."/>
            <person name="Priest M."/>
            <person name="Raghuraman S."/>
            <person name="Rege F."/>
            <person name="Reyes R."/>
            <person name="Rise C."/>
            <person name="Rogov P."/>
            <person name="Ross K."/>
            <person name="Ryan E."/>
            <person name="Settipalli S."/>
            <person name="Shea T."/>
            <person name="Sherpa N."/>
            <person name="Shi L."/>
            <person name="Shih D."/>
            <person name="Sparrow T."/>
            <person name="Spaulding J."/>
            <person name="Stalker J."/>
            <person name="Stange-Thomann N."/>
            <person name="Stavropoulos S."/>
            <person name="Stone C."/>
            <person name="Strader C."/>
            <person name="Tesfaye S."/>
            <person name="Thomson T."/>
            <person name="Thoulutsang Y."/>
            <person name="Thoulutsang D."/>
            <person name="Topham K."/>
            <person name="Topping I."/>
            <person name="Tsamla T."/>
            <person name="Vassiliev H."/>
            <person name="Vo A."/>
            <person name="Wangchuk T."/>
            <person name="Wangdi T."/>
            <person name="Weiand M."/>
            <person name="Wilkinson J."/>
            <person name="Wilson A."/>
            <person name="Yadav S."/>
            <person name="Young G."/>
            <person name="Yu Q."/>
            <person name="Zembek L."/>
            <person name="Zhong D."/>
            <person name="Zimmer A."/>
            <person name="Zwirko Z."/>
            <person name="Jaffe D.B."/>
            <person name="Alvarez P."/>
            <person name="Brockman W."/>
            <person name="Butler J."/>
            <person name="Chin C."/>
            <person name="Gnerre S."/>
            <person name="Grabherr M."/>
            <person name="Kleber M."/>
            <person name="Mauceli E."/>
            <person name="MacCallum I."/>
        </authorList>
    </citation>
    <scope>NUCLEOTIDE SEQUENCE [LARGE SCALE GENOMIC DNA]</scope>
    <source>
        <strain evidence="12">Tucson 14030-0811.24</strain>
    </source>
</reference>
<evidence type="ECO:0000256" key="5">
    <source>
        <dbReference type="ARBA" id="ARBA00022833"/>
    </source>
</evidence>
<dbReference type="EMBL" id="CH963857">
    <property type="protein sequence ID" value="EDW75844.2"/>
    <property type="molecule type" value="Genomic_DNA"/>
</dbReference>
<dbReference type="GO" id="GO:0061630">
    <property type="term" value="F:ubiquitin protein ligase activity"/>
    <property type="evidence" value="ECO:0007669"/>
    <property type="project" value="TreeGrafter"/>
</dbReference>
<dbReference type="InterPro" id="IPR000315">
    <property type="entry name" value="Znf_B-box"/>
</dbReference>
<evidence type="ECO:0000256" key="2">
    <source>
        <dbReference type="ARBA" id="ARBA00022723"/>
    </source>
</evidence>
<keyword evidence="5" id="KW-0862">Zinc</keyword>
<evidence type="ECO:0000256" key="1">
    <source>
        <dbReference type="ARBA" id="ARBA00008518"/>
    </source>
</evidence>
<dbReference type="Gene3D" id="2.60.40.10">
    <property type="entry name" value="Immunoglobulins"/>
    <property type="match status" value="1"/>
</dbReference>
<protein>
    <recommendedName>
        <fullName evidence="13">Tripartite motif-containing protein 45</fullName>
    </recommendedName>
</protein>
<dbReference type="Pfam" id="PF00643">
    <property type="entry name" value="zf-B_box"/>
    <property type="match status" value="1"/>
</dbReference>
<evidence type="ECO:0000256" key="3">
    <source>
        <dbReference type="ARBA" id="ARBA00022737"/>
    </source>
</evidence>
<evidence type="ECO:0000256" key="6">
    <source>
        <dbReference type="PROSITE-ProRule" id="PRU00024"/>
    </source>
</evidence>
<evidence type="ECO:0000259" key="9">
    <source>
        <dbReference type="PROSITE" id="PS50089"/>
    </source>
</evidence>
<evidence type="ECO:0000313" key="11">
    <source>
        <dbReference type="EMBL" id="EDW75844.2"/>
    </source>
</evidence>
<dbReference type="eggNOG" id="KOG2177">
    <property type="taxonomic scope" value="Eukaryota"/>
</dbReference>
<dbReference type="PROSITE" id="PS00518">
    <property type="entry name" value="ZF_RING_1"/>
    <property type="match status" value="1"/>
</dbReference>
<feature type="repeat" description="Filamin" evidence="7">
    <location>
        <begin position="765"/>
        <end position="868"/>
    </location>
</feature>
<feature type="domain" description="RING-type" evidence="9">
    <location>
        <begin position="332"/>
        <end position="356"/>
    </location>
</feature>
<dbReference type="PROSITE" id="PS50119">
    <property type="entry name" value="ZF_BBOX"/>
    <property type="match status" value="2"/>
</dbReference>